<feature type="region of interest" description="Disordered" evidence="1">
    <location>
        <begin position="53"/>
        <end position="73"/>
    </location>
</feature>
<feature type="compositionally biased region" description="Polar residues" evidence="1">
    <location>
        <begin position="58"/>
        <end position="73"/>
    </location>
</feature>
<dbReference type="AlphaFoldDB" id="A0A7U2FCR4"/>
<reference evidence="3" key="1">
    <citation type="journal article" date="2021" name="BMC Genomics">
        <title>Chromosome-level genome assembly and manually-curated proteome of model necrotroph Parastagonospora nodorum Sn15 reveals a genome-wide trove of candidate effector homologs, and redundancy of virulence-related functions within an accessory chromosome.</title>
        <authorList>
            <person name="Bertazzoni S."/>
            <person name="Jones D.A.B."/>
            <person name="Phan H.T."/>
            <person name="Tan K.-C."/>
            <person name="Hane J.K."/>
        </authorList>
    </citation>
    <scope>NUCLEOTIDE SEQUENCE [LARGE SCALE GENOMIC DNA]</scope>
    <source>
        <strain evidence="3">SN15 / ATCC MYA-4574 / FGSC 10173)</strain>
    </source>
</reference>
<keyword evidence="3" id="KW-1185">Reference proteome</keyword>
<dbReference type="EMBL" id="CP069036">
    <property type="protein sequence ID" value="QRD02836.1"/>
    <property type="molecule type" value="Genomic_DNA"/>
</dbReference>
<dbReference type="VEuPathDB" id="FungiDB:JI435_418740"/>
<evidence type="ECO:0000256" key="1">
    <source>
        <dbReference type="SAM" id="MobiDB-lite"/>
    </source>
</evidence>
<accession>A0A7U2FCR4</accession>
<name>A0A7U2FCR4_PHANO</name>
<sequence>MLVPCWKRRGLVQWLPLWSLLAERRSRTVDRTYITGSASDCTIQDIRFTAVNHDPFSSDPSDTTLGSFANGQR</sequence>
<evidence type="ECO:0000313" key="2">
    <source>
        <dbReference type="EMBL" id="QRD02836.1"/>
    </source>
</evidence>
<dbReference type="Proteomes" id="UP000663193">
    <property type="component" value="Chromosome 14"/>
</dbReference>
<evidence type="ECO:0000313" key="3">
    <source>
        <dbReference type="Proteomes" id="UP000663193"/>
    </source>
</evidence>
<protein>
    <submittedName>
        <fullName evidence="2">Uncharacterized protein</fullName>
    </submittedName>
</protein>
<proteinExistence type="predicted"/>
<gene>
    <name evidence="2" type="ORF">JI435_418740</name>
</gene>
<organism evidence="2 3">
    <name type="scientific">Phaeosphaeria nodorum (strain SN15 / ATCC MYA-4574 / FGSC 10173)</name>
    <name type="common">Glume blotch fungus</name>
    <name type="synonym">Parastagonospora nodorum</name>
    <dbReference type="NCBI Taxonomy" id="321614"/>
    <lineage>
        <taxon>Eukaryota</taxon>
        <taxon>Fungi</taxon>
        <taxon>Dikarya</taxon>
        <taxon>Ascomycota</taxon>
        <taxon>Pezizomycotina</taxon>
        <taxon>Dothideomycetes</taxon>
        <taxon>Pleosporomycetidae</taxon>
        <taxon>Pleosporales</taxon>
        <taxon>Pleosporineae</taxon>
        <taxon>Phaeosphaeriaceae</taxon>
        <taxon>Parastagonospora</taxon>
    </lineage>
</organism>